<evidence type="ECO:0000313" key="2">
    <source>
        <dbReference type="EMBL" id="RCH78160.1"/>
    </source>
</evidence>
<evidence type="ECO:0000259" key="1">
    <source>
        <dbReference type="PROSITE" id="PS00028"/>
    </source>
</evidence>
<proteinExistence type="predicted"/>
<sequence>ENLRKFPEAIIAYGCPSCVEYFQEKGALGEHFFDMGHIIADNSEESDMDDNRW</sequence>
<keyword evidence="3" id="KW-1185">Reference proteome</keyword>
<name>A0A367IKG6_RHIAZ</name>
<evidence type="ECO:0000313" key="3">
    <source>
        <dbReference type="Proteomes" id="UP000252139"/>
    </source>
</evidence>
<dbReference type="OrthoDB" id="10506297at2759"/>
<dbReference type="AlphaFoldDB" id="A0A367IKG6"/>
<organism evidence="2 3">
    <name type="scientific">Rhizopus azygosporus</name>
    <name type="common">Rhizopus microsporus var. azygosporus</name>
    <dbReference type="NCBI Taxonomy" id="86630"/>
    <lineage>
        <taxon>Eukaryota</taxon>
        <taxon>Fungi</taxon>
        <taxon>Fungi incertae sedis</taxon>
        <taxon>Mucoromycota</taxon>
        <taxon>Mucoromycotina</taxon>
        <taxon>Mucoromycetes</taxon>
        <taxon>Mucorales</taxon>
        <taxon>Mucorineae</taxon>
        <taxon>Rhizopodaceae</taxon>
        <taxon>Rhizopus</taxon>
    </lineage>
</organism>
<feature type="domain" description="C2H2-type" evidence="1">
    <location>
        <begin position="15"/>
        <end position="37"/>
    </location>
</feature>
<feature type="non-terminal residue" evidence="2">
    <location>
        <position position="1"/>
    </location>
</feature>
<dbReference type="EMBL" id="PJQL01005380">
    <property type="protein sequence ID" value="RCH78160.1"/>
    <property type="molecule type" value="Genomic_DNA"/>
</dbReference>
<feature type="non-terminal residue" evidence="2">
    <location>
        <position position="53"/>
    </location>
</feature>
<accession>A0A367IKG6</accession>
<protein>
    <recommendedName>
        <fullName evidence="1">C2H2-type domain-containing protein</fullName>
    </recommendedName>
</protein>
<gene>
    <name evidence="2" type="ORF">CU097_001282</name>
</gene>
<reference evidence="2 3" key="1">
    <citation type="journal article" date="2018" name="G3 (Bethesda)">
        <title>Phylogenetic and Phylogenomic Definition of Rhizopus Species.</title>
        <authorList>
            <person name="Gryganskyi A.P."/>
            <person name="Golan J."/>
            <person name="Dolatabadi S."/>
            <person name="Mondo S."/>
            <person name="Robb S."/>
            <person name="Idnurm A."/>
            <person name="Muszewska A."/>
            <person name="Steczkiewicz K."/>
            <person name="Masonjones S."/>
            <person name="Liao H.L."/>
            <person name="Gajdeczka M.T."/>
            <person name="Anike F."/>
            <person name="Vuek A."/>
            <person name="Anishchenko I.M."/>
            <person name="Voigt K."/>
            <person name="de Hoog G.S."/>
            <person name="Smith M.E."/>
            <person name="Heitman J."/>
            <person name="Vilgalys R."/>
            <person name="Stajich J.E."/>
        </authorList>
    </citation>
    <scope>NUCLEOTIDE SEQUENCE [LARGE SCALE GENOMIC DNA]</scope>
    <source>
        <strain evidence="2 3">CBS 357.93</strain>
    </source>
</reference>
<comment type="caution">
    <text evidence="2">The sequence shown here is derived from an EMBL/GenBank/DDBJ whole genome shotgun (WGS) entry which is preliminary data.</text>
</comment>
<dbReference type="PROSITE" id="PS00028">
    <property type="entry name" value="ZINC_FINGER_C2H2_1"/>
    <property type="match status" value="1"/>
</dbReference>
<dbReference type="InterPro" id="IPR013087">
    <property type="entry name" value="Znf_C2H2_type"/>
</dbReference>
<dbReference type="Proteomes" id="UP000252139">
    <property type="component" value="Unassembled WGS sequence"/>
</dbReference>